<dbReference type="EMBL" id="JACIIV010000019">
    <property type="protein sequence ID" value="MBB6228462.1"/>
    <property type="molecule type" value="Genomic_DNA"/>
</dbReference>
<evidence type="ECO:0000313" key="4">
    <source>
        <dbReference type="EMBL" id="MBB6228462.1"/>
    </source>
</evidence>
<dbReference type="PANTHER" id="PTHR42693">
    <property type="entry name" value="ARYLSULFATASE FAMILY MEMBER"/>
    <property type="match status" value="1"/>
</dbReference>
<name>A0A841LGY7_9SPHN</name>
<evidence type="ECO:0000259" key="3">
    <source>
        <dbReference type="Pfam" id="PF00884"/>
    </source>
</evidence>
<accession>A0A841LGY7</accession>
<dbReference type="AlphaFoldDB" id="A0A841LGY7"/>
<organism evidence="4 5">
    <name type="scientific">Polymorphobacter multimanifer</name>
    <dbReference type="NCBI Taxonomy" id="1070431"/>
    <lineage>
        <taxon>Bacteria</taxon>
        <taxon>Pseudomonadati</taxon>
        <taxon>Pseudomonadota</taxon>
        <taxon>Alphaproteobacteria</taxon>
        <taxon>Sphingomonadales</taxon>
        <taxon>Sphingosinicellaceae</taxon>
        <taxon>Polymorphobacter</taxon>
    </lineage>
</organism>
<dbReference type="Pfam" id="PF00884">
    <property type="entry name" value="Sulfatase"/>
    <property type="match status" value="1"/>
</dbReference>
<dbReference type="Gene3D" id="3.30.1120.10">
    <property type="match status" value="1"/>
</dbReference>
<reference evidence="4 5" key="1">
    <citation type="submission" date="2020-08" db="EMBL/GenBank/DDBJ databases">
        <title>Genomic Encyclopedia of Type Strains, Phase IV (KMG-IV): sequencing the most valuable type-strain genomes for metagenomic binning, comparative biology and taxonomic classification.</title>
        <authorList>
            <person name="Goeker M."/>
        </authorList>
    </citation>
    <scope>NUCLEOTIDE SEQUENCE [LARGE SCALE GENOMIC DNA]</scope>
    <source>
        <strain evidence="4 5">DSM 102189</strain>
    </source>
</reference>
<dbReference type="InterPro" id="IPR050738">
    <property type="entry name" value="Sulfatase"/>
</dbReference>
<evidence type="ECO:0000256" key="1">
    <source>
        <dbReference type="ARBA" id="ARBA00008779"/>
    </source>
</evidence>
<gene>
    <name evidence="4" type="ORF">FHS79_002649</name>
</gene>
<feature type="domain" description="Sulfatase N-terminal" evidence="3">
    <location>
        <begin position="61"/>
        <end position="433"/>
    </location>
</feature>
<keyword evidence="5" id="KW-1185">Reference proteome</keyword>
<evidence type="ECO:0000313" key="5">
    <source>
        <dbReference type="Proteomes" id="UP000538147"/>
    </source>
</evidence>
<dbReference type="Gene3D" id="3.40.720.10">
    <property type="entry name" value="Alkaline Phosphatase, subunit A"/>
    <property type="match status" value="1"/>
</dbReference>
<comment type="caution">
    <text evidence="4">The sequence shown here is derived from an EMBL/GenBank/DDBJ whole genome shotgun (WGS) entry which is preliminary data.</text>
</comment>
<comment type="similarity">
    <text evidence="1">Belongs to the sulfatase family.</text>
</comment>
<sequence>MKGWVKGLGAAVLVAGVGLWASADWLKLHAPGLLAGPIAPNRPVVWAAGPEAAPAAARPANIILIVADDLGWNDISLTGEGVAGTATPNIDRVGLEGVQFDNGYAGNATCAPSRAALLSGRYATRFGYEFTPTDTRLPDWFPTGLFRPDAMFARNIAHADGDWDQKPVFNEAEAAKAAPPGDKGMPSSEITIAEQLQGRGYHTIHLGKWHLGEARGMRPEDQGFDESLGFIIGGQLFLPENDPNVVNSRQDFDPIDKFLWANLPFSVQYNGGPRFAPDRYMTDYLTEQALAGIRANRNRPFFMYLAYNAPHTPLQALKADYDALSEIKDHRLRVYAAMVRALDRGVGRVLDELKRQGLDENTLVVFTSDNGGAHYVGLPDLNKPYRGWKATFYEGGTKVPFMMRWPGRIAPATRVAAPVSHFDIYATASAVAGAALPDDRPVDGVDLLPHVLGTATGRPHETLFWRSGDYRVVRHGDWKLQTLLDPAEPLLFDLAADPTERRNLAAARPDKLAELQGLLAAHDARQKKPGWASLVRAPIAIDRPLGTLPVKGEDYVYWSN</sequence>
<keyword evidence="2" id="KW-0378">Hydrolase</keyword>
<proteinExistence type="inferred from homology"/>
<dbReference type="InterPro" id="IPR017850">
    <property type="entry name" value="Alkaline_phosphatase_core_sf"/>
</dbReference>
<dbReference type="SUPFAM" id="SSF53649">
    <property type="entry name" value="Alkaline phosphatase-like"/>
    <property type="match status" value="1"/>
</dbReference>
<dbReference type="Proteomes" id="UP000538147">
    <property type="component" value="Unassembled WGS sequence"/>
</dbReference>
<dbReference type="GO" id="GO:0004065">
    <property type="term" value="F:arylsulfatase activity"/>
    <property type="evidence" value="ECO:0007669"/>
    <property type="project" value="TreeGrafter"/>
</dbReference>
<evidence type="ECO:0000256" key="2">
    <source>
        <dbReference type="ARBA" id="ARBA00022801"/>
    </source>
</evidence>
<dbReference type="RefSeq" id="WP_184200814.1">
    <property type="nucleotide sequence ID" value="NZ_JACIIV010000019.1"/>
</dbReference>
<dbReference type="InterPro" id="IPR000917">
    <property type="entry name" value="Sulfatase_N"/>
</dbReference>
<protein>
    <submittedName>
        <fullName evidence="4">Arylsulfatase A-like enzyme</fullName>
    </submittedName>
</protein>
<dbReference type="PANTHER" id="PTHR42693:SF53">
    <property type="entry name" value="ENDO-4-O-SULFATASE"/>
    <property type="match status" value="1"/>
</dbReference>